<comment type="caution">
    <text evidence="7">The sequence shown here is derived from an EMBL/GenBank/DDBJ whole genome shotgun (WGS) entry which is preliminary data.</text>
</comment>
<keyword evidence="8" id="KW-1185">Reference proteome</keyword>
<dbReference type="AlphaFoldDB" id="A0A6A4X8K6"/>
<feature type="domain" description="Phospholipid/glycerol acyltransferase" evidence="6">
    <location>
        <begin position="120"/>
        <end position="249"/>
    </location>
</feature>
<dbReference type="InterPro" id="IPR022284">
    <property type="entry name" value="GPAT/DHAPAT"/>
</dbReference>
<evidence type="ECO:0000256" key="1">
    <source>
        <dbReference type="ARBA" id="ARBA00004184"/>
    </source>
</evidence>
<evidence type="ECO:0000256" key="5">
    <source>
        <dbReference type="ARBA" id="ARBA00023315"/>
    </source>
</evidence>
<keyword evidence="5 7" id="KW-0012">Acyltransferase</keyword>
<dbReference type="GO" id="GO:0004366">
    <property type="term" value="F:glycerol-3-phosphate O-acyltransferase activity"/>
    <property type="evidence" value="ECO:0007669"/>
    <property type="project" value="TreeGrafter"/>
</dbReference>
<evidence type="ECO:0000256" key="2">
    <source>
        <dbReference type="ARBA" id="ARBA00007937"/>
    </source>
</evidence>
<dbReference type="GO" id="GO:0008654">
    <property type="term" value="P:phospholipid biosynthetic process"/>
    <property type="evidence" value="ECO:0007669"/>
    <property type="project" value="TreeGrafter"/>
</dbReference>
<sequence length="565" mass="62252">MTEDILASRRSKGDLCWVLKSWNQDAGDFSPKLLPMSLLDCVKSDPGVVTALAQLPAAEQCQARDQIDAVFTEMHHNFSVGSVRRVGYSLAKIFKQLYDRICVERAGIEQVRALPAGIPTLYLPTHRSYVDFLLVSYICFHYGLPLPVIAAGMDFKSMLCVGDILRSCGAFFIRRRLNGDRLYAAVLRAYVQALALNSPQPSEFFIEGTRSRSGKPLPPRTGLLSAYLELFHTGRIPDLHIVPISISYERVLEENLYAYEMLGIPKPPESTGRLVGAVSVLAENYGAVHVRLLGVHSLRSASGPDLRSCRLATEVLRHQLAGARLPASCLLMAALQLAGGRQQLPELLQLAGFVGKQLTAARPQLSVEDVTVDAARRLFHVHHSLLRVSAGRVVELQSPARPAARARRPADGPRLKESTLAAVVSRIQLQFYVNPLLPHIAAEALRGLAHQSGRPEARRTLFELMSVEFPTLERWDAEPESPSTDARWQDVQARLLRPFLEAYRTTIGALLASLPSSASPAEVQLWAEQHVDVRRPAAHLCLCRDVISNCCSALVRLGAGTRANR</sequence>
<accession>A0A6A4X8K6</accession>
<keyword evidence="4" id="KW-0472">Membrane</keyword>
<dbReference type="PANTHER" id="PTHR12563">
    <property type="entry name" value="GLYCEROL-3-PHOSPHATE ACYLTRANSFERASE"/>
    <property type="match status" value="1"/>
</dbReference>
<dbReference type="SUPFAM" id="SSF69593">
    <property type="entry name" value="Glycerol-3-phosphate (1)-acyltransferase"/>
    <property type="match status" value="1"/>
</dbReference>
<organism evidence="7 8">
    <name type="scientific">Amphibalanus amphitrite</name>
    <name type="common">Striped barnacle</name>
    <name type="synonym">Balanus amphitrite</name>
    <dbReference type="NCBI Taxonomy" id="1232801"/>
    <lineage>
        <taxon>Eukaryota</taxon>
        <taxon>Metazoa</taxon>
        <taxon>Ecdysozoa</taxon>
        <taxon>Arthropoda</taxon>
        <taxon>Crustacea</taxon>
        <taxon>Multicrustacea</taxon>
        <taxon>Cirripedia</taxon>
        <taxon>Thoracica</taxon>
        <taxon>Thoracicalcarea</taxon>
        <taxon>Balanomorpha</taxon>
        <taxon>Balanoidea</taxon>
        <taxon>Balanidae</taxon>
        <taxon>Amphibalaninae</taxon>
        <taxon>Amphibalanus</taxon>
    </lineage>
</organism>
<dbReference type="GO" id="GO:0019432">
    <property type="term" value="P:triglyceride biosynthetic process"/>
    <property type="evidence" value="ECO:0007669"/>
    <property type="project" value="TreeGrafter"/>
</dbReference>
<keyword evidence="3 7" id="KW-0808">Transferase</keyword>
<dbReference type="SMART" id="SM00563">
    <property type="entry name" value="PlsC"/>
    <property type="match status" value="1"/>
</dbReference>
<evidence type="ECO:0000259" key="6">
    <source>
        <dbReference type="SMART" id="SM00563"/>
    </source>
</evidence>
<dbReference type="GO" id="GO:0008611">
    <property type="term" value="P:ether lipid biosynthetic process"/>
    <property type="evidence" value="ECO:0007669"/>
    <property type="project" value="TreeGrafter"/>
</dbReference>
<dbReference type="GO" id="GO:0031966">
    <property type="term" value="C:mitochondrial membrane"/>
    <property type="evidence" value="ECO:0007669"/>
    <property type="project" value="TreeGrafter"/>
</dbReference>
<evidence type="ECO:0000313" key="8">
    <source>
        <dbReference type="Proteomes" id="UP000440578"/>
    </source>
</evidence>
<proteinExistence type="inferred from homology"/>
<dbReference type="InterPro" id="IPR045520">
    <property type="entry name" value="GPAT/DHAPAT_C"/>
</dbReference>
<dbReference type="GO" id="GO:0006631">
    <property type="term" value="P:fatty acid metabolic process"/>
    <property type="evidence" value="ECO:0007669"/>
    <property type="project" value="TreeGrafter"/>
</dbReference>
<dbReference type="Pfam" id="PF19277">
    <property type="entry name" value="GPAT_C"/>
    <property type="match status" value="1"/>
</dbReference>
<reference evidence="7 8" key="1">
    <citation type="submission" date="2019-07" db="EMBL/GenBank/DDBJ databases">
        <title>Draft genome assembly of a fouling barnacle, Amphibalanus amphitrite (Darwin, 1854): The first reference genome for Thecostraca.</title>
        <authorList>
            <person name="Kim W."/>
        </authorList>
    </citation>
    <scope>NUCLEOTIDE SEQUENCE [LARGE SCALE GENOMIC DNA]</scope>
    <source>
        <strain evidence="7">SNU_AA5</strain>
        <tissue evidence="7">Soma without cirri and trophi</tissue>
    </source>
</reference>
<comment type="similarity">
    <text evidence="2">Belongs to the GPAT/DAPAT family.</text>
</comment>
<dbReference type="CDD" id="cd07993">
    <property type="entry name" value="LPLAT_DHAPAT-like"/>
    <property type="match status" value="1"/>
</dbReference>
<dbReference type="GO" id="GO:0005778">
    <property type="term" value="C:peroxisomal membrane"/>
    <property type="evidence" value="ECO:0007669"/>
    <property type="project" value="TreeGrafter"/>
</dbReference>
<dbReference type="GO" id="GO:0016287">
    <property type="term" value="F:glycerone-phosphate O-acyltransferase activity"/>
    <property type="evidence" value="ECO:0007669"/>
    <property type="project" value="TreeGrafter"/>
</dbReference>
<dbReference type="InterPro" id="IPR002123">
    <property type="entry name" value="Plipid/glycerol_acylTrfase"/>
</dbReference>
<dbReference type="GO" id="GO:0012505">
    <property type="term" value="C:endomembrane system"/>
    <property type="evidence" value="ECO:0007669"/>
    <property type="project" value="UniProtKB-SubCell"/>
</dbReference>
<gene>
    <name evidence="7" type="primary">GNPAT_1</name>
    <name evidence="7" type="ORF">FJT64_001938</name>
</gene>
<comment type="subcellular location">
    <subcellularLocation>
        <location evidence="1">Endomembrane system</location>
        <topology evidence="1">Peripheral membrane protein</topology>
    </subcellularLocation>
</comment>
<dbReference type="OrthoDB" id="10255570at2759"/>
<evidence type="ECO:0000256" key="4">
    <source>
        <dbReference type="ARBA" id="ARBA00023136"/>
    </source>
</evidence>
<evidence type="ECO:0000313" key="7">
    <source>
        <dbReference type="EMBL" id="KAF0310741.1"/>
    </source>
</evidence>
<dbReference type="PANTHER" id="PTHR12563:SF17">
    <property type="entry name" value="DIHYDROXYACETONE PHOSPHATE ACYLTRANSFERASE"/>
    <property type="match status" value="1"/>
</dbReference>
<protein>
    <submittedName>
        <fullName evidence="7">Dihydroxyacetone phosphate acyltransferase</fullName>
    </submittedName>
</protein>
<dbReference type="EMBL" id="VIIS01000292">
    <property type="protein sequence ID" value="KAF0310741.1"/>
    <property type="molecule type" value="Genomic_DNA"/>
</dbReference>
<name>A0A6A4X8K6_AMPAM</name>
<dbReference type="Pfam" id="PF01553">
    <property type="entry name" value="Acyltransferase"/>
    <property type="match status" value="1"/>
</dbReference>
<dbReference type="Proteomes" id="UP000440578">
    <property type="component" value="Unassembled WGS sequence"/>
</dbReference>
<dbReference type="InterPro" id="IPR041728">
    <property type="entry name" value="GPAT/DHAPAT_LPLAT"/>
</dbReference>
<evidence type="ECO:0000256" key="3">
    <source>
        <dbReference type="ARBA" id="ARBA00022679"/>
    </source>
</evidence>